<gene>
    <name evidence="2" type="ORF">CRT60_00445</name>
</gene>
<reference evidence="3" key="1">
    <citation type="submission" date="2017-10" db="EMBL/GenBank/DDBJ databases">
        <authorList>
            <person name="Kravchenko I.K."/>
            <person name="Grouzdev D.S."/>
        </authorList>
    </citation>
    <scope>NUCLEOTIDE SEQUENCE [LARGE SCALE GENOMIC DNA]</scope>
    <source>
        <strain evidence="3">B2</strain>
    </source>
</reference>
<keyword evidence="1" id="KW-1133">Transmembrane helix</keyword>
<accession>A0A2B8BKX2</accession>
<proteinExistence type="predicted"/>
<feature type="transmembrane region" description="Helical" evidence="1">
    <location>
        <begin position="44"/>
        <end position="67"/>
    </location>
</feature>
<evidence type="ECO:0000256" key="1">
    <source>
        <dbReference type="SAM" id="Phobius"/>
    </source>
</evidence>
<dbReference type="AlphaFoldDB" id="A0A2B8BKX2"/>
<comment type="caution">
    <text evidence="2">The sequence shown here is derived from an EMBL/GenBank/DDBJ whole genome shotgun (WGS) entry which is preliminary data.</text>
</comment>
<evidence type="ECO:0000313" key="2">
    <source>
        <dbReference type="EMBL" id="PGH59436.1"/>
    </source>
</evidence>
<keyword evidence="1" id="KW-0472">Membrane</keyword>
<keyword evidence="1" id="KW-0812">Transmembrane</keyword>
<sequence>MIKPSTLPALVACASAIGISGSALLGQASDSVTLLLRGLEGDLVAAVLGTAGLVMIAGVLAIGNAVVRVAFWERK</sequence>
<organism evidence="2 3">
    <name type="scientific">Azospirillum palustre</name>
    <dbReference type="NCBI Taxonomy" id="2044885"/>
    <lineage>
        <taxon>Bacteria</taxon>
        <taxon>Pseudomonadati</taxon>
        <taxon>Pseudomonadota</taxon>
        <taxon>Alphaproteobacteria</taxon>
        <taxon>Rhodospirillales</taxon>
        <taxon>Azospirillaceae</taxon>
        <taxon>Azospirillum</taxon>
    </lineage>
</organism>
<dbReference type="EMBL" id="PDKW01000035">
    <property type="protein sequence ID" value="PGH59436.1"/>
    <property type="molecule type" value="Genomic_DNA"/>
</dbReference>
<dbReference type="RefSeq" id="WP_098734495.1">
    <property type="nucleotide sequence ID" value="NZ_PDKW01000035.1"/>
</dbReference>
<dbReference type="Proteomes" id="UP000225379">
    <property type="component" value="Unassembled WGS sequence"/>
</dbReference>
<name>A0A2B8BKX2_9PROT</name>
<protein>
    <submittedName>
        <fullName evidence="2">Uncharacterized protein</fullName>
    </submittedName>
</protein>
<keyword evidence="3" id="KW-1185">Reference proteome</keyword>
<evidence type="ECO:0000313" key="3">
    <source>
        <dbReference type="Proteomes" id="UP000225379"/>
    </source>
</evidence>